<dbReference type="InterPro" id="IPR004358">
    <property type="entry name" value="Sig_transdc_His_kin-like_C"/>
</dbReference>
<dbReference type="PRINTS" id="PR00344">
    <property type="entry name" value="BCTRLSENSOR"/>
</dbReference>
<evidence type="ECO:0000256" key="3">
    <source>
        <dbReference type="ARBA" id="ARBA00022553"/>
    </source>
</evidence>
<dbReference type="SMART" id="SM00387">
    <property type="entry name" value="HATPase_c"/>
    <property type="match status" value="1"/>
</dbReference>
<keyword evidence="10" id="KW-1185">Reference proteome</keyword>
<comment type="catalytic activity">
    <reaction evidence="1">
        <text>ATP + protein L-histidine = ADP + protein N-phospho-L-histidine.</text>
        <dbReference type="EC" id="2.7.13.3"/>
    </reaction>
</comment>
<keyword evidence="4" id="KW-0808">Transferase</keyword>
<dbReference type="InterPro" id="IPR035965">
    <property type="entry name" value="PAS-like_dom_sf"/>
</dbReference>
<keyword evidence="5" id="KW-0418">Kinase</keyword>
<dbReference type="SUPFAM" id="SSF47384">
    <property type="entry name" value="Homodimeric domain of signal transducing histidine kinase"/>
    <property type="match status" value="1"/>
</dbReference>
<dbReference type="Proteomes" id="UP001162891">
    <property type="component" value="Chromosome"/>
</dbReference>
<evidence type="ECO:0000256" key="7">
    <source>
        <dbReference type="SAM" id="MobiDB-lite"/>
    </source>
</evidence>
<keyword evidence="3" id="KW-0597">Phosphoprotein</keyword>
<dbReference type="InterPro" id="IPR003661">
    <property type="entry name" value="HisK_dim/P_dom"/>
</dbReference>
<dbReference type="SMART" id="SM00091">
    <property type="entry name" value="PAS"/>
    <property type="match status" value="1"/>
</dbReference>
<dbReference type="InterPro" id="IPR036890">
    <property type="entry name" value="HATPase_C_sf"/>
</dbReference>
<dbReference type="Gene3D" id="3.30.565.10">
    <property type="entry name" value="Histidine kinase-like ATPase, C-terminal domain"/>
    <property type="match status" value="1"/>
</dbReference>
<dbReference type="PROSITE" id="PS50109">
    <property type="entry name" value="HIS_KIN"/>
    <property type="match status" value="1"/>
</dbReference>
<dbReference type="SUPFAM" id="SSF55874">
    <property type="entry name" value="ATPase domain of HSP90 chaperone/DNA topoisomerase II/histidine kinase"/>
    <property type="match status" value="1"/>
</dbReference>
<dbReference type="InterPro" id="IPR003594">
    <property type="entry name" value="HATPase_dom"/>
</dbReference>
<dbReference type="InterPro" id="IPR005467">
    <property type="entry name" value="His_kinase_dom"/>
</dbReference>
<dbReference type="InterPro" id="IPR029016">
    <property type="entry name" value="GAF-like_dom_sf"/>
</dbReference>
<dbReference type="CDD" id="cd00082">
    <property type="entry name" value="HisKA"/>
    <property type="match status" value="1"/>
</dbReference>
<reference evidence="10" key="1">
    <citation type="journal article" date="2022" name="Int. J. Syst. Evol. Microbiol.">
        <title>Anaeromyxobacter oryzae sp. nov., Anaeromyxobacter diazotrophicus sp. nov. and Anaeromyxobacter paludicola sp. nov., isolated from paddy soils.</title>
        <authorList>
            <person name="Itoh H."/>
            <person name="Xu Z."/>
            <person name="Mise K."/>
            <person name="Masuda Y."/>
            <person name="Ushijima N."/>
            <person name="Hayakawa C."/>
            <person name="Shiratori Y."/>
            <person name="Senoo K."/>
        </authorList>
    </citation>
    <scope>NUCLEOTIDE SEQUENCE [LARGE SCALE GENOMIC DNA]</scope>
    <source>
        <strain evidence="10">Red232</strain>
    </source>
</reference>
<dbReference type="Pfam" id="PF00989">
    <property type="entry name" value="PAS"/>
    <property type="match status" value="1"/>
</dbReference>
<evidence type="ECO:0000313" key="10">
    <source>
        <dbReference type="Proteomes" id="UP001162891"/>
    </source>
</evidence>
<dbReference type="Gene3D" id="3.30.450.20">
    <property type="entry name" value="PAS domain"/>
    <property type="match status" value="1"/>
</dbReference>
<gene>
    <name evidence="9" type="ORF">AMOR_55340</name>
</gene>
<dbReference type="CDD" id="cd00130">
    <property type="entry name" value="PAS"/>
    <property type="match status" value="1"/>
</dbReference>
<dbReference type="InterPro" id="IPR013767">
    <property type="entry name" value="PAS_fold"/>
</dbReference>
<dbReference type="SUPFAM" id="SSF55781">
    <property type="entry name" value="GAF domain-like"/>
    <property type="match status" value="1"/>
</dbReference>
<feature type="coiled-coil region" evidence="6">
    <location>
        <begin position="456"/>
        <end position="497"/>
    </location>
</feature>
<evidence type="ECO:0000256" key="4">
    <source>
        <dbReference type="ARBA" id="ARBA00022679"/>
    </source>
</evidence>
<keyword evidence="6" id="KW-0175">Coiled coil</keyword>
<dbReference type="PANTHER" id="PTHR43047:SF72">
    <property type="entry name" value="OSMOSENSING HISTIDINE PROTEIN KINASE SLN1"/>
    <property type="match status" value="1"/>
</dbReference>
<dbReference type="EMBL" id="AP025591">
    <property type="protein sequence ID" value="BDG06538.1"/>
    <property type="molecule type" value="Genomic_DNA"/>
</dbReference>
<feature type="region of interest" description="Disordered" evidence="7">
    <location>
        <begin position="710"/>
        <end position="734"/>
    </location>
</feature>
<dbReference type="InterPro" id="IPR000014">
    <property type="entry name" value="PAS"/>
</dbReference>
<dbReference type="Pfam" id="PF00512">
    <property type="entry name" value="HisKA"/>
    <property type="match status" value="1"/>
</dbReference>
<dbReference type="Gene3D" id="3.30.450.40">
    <property type="match status" value="1"/>
</dbReference>
<proteinExistence type="predicted"/>
<sequence>MQRILREIARDVARITGAPLAQILVIRPHAGERRVETLAAATAPPLPAARAAELTRLLGRDPVLAADPLLGDDPPPRVVAPCEPELAALLSPALRTAAPVSVSWRLASGLGSATVLRVVLPAAPHGAALRMLDAAARLATGRVEAEGFRREMAGWNAAYRTFQEGAGDAMLVVHAGTGRVLEVNEKLSALAGLGRRELRRRSLAELFEHPYLDGAALLARLASGRVVREDEARLRRRRGEAVPVAITATRFELEAEPVLHVIARDATRERRALAELRQAKDTLAALHLAGAHLTVETDEAAIYGVLARELSRLGFHCGVLAPALDGGSGLVWRFLSFPLPVRRQLDRVLGRALDATRVDPLEVSLVRRCLVERRTIHTDAARGAVQGLLGGATPLQLRRLGRLVGIRRLILAPLRREGRPVAVLVVGAAKLRKGDPEAIDAFALQASIALEKARLIGALREERARLETEVERRTAELRRAVEALEETDRRKDNFLANISHELRTPLVTVLGYADLLLTEKLGELAPRQRSALQVVASSGRRLKTFIEELLELSRHELTRDALAFAPCHVSEVITQAVLALAPRFAERGLRVRARVARGTPPVWADRERVLQVLVNLLGNAERYSPDGSAIRVAAAEVAPGRVEVSVSDRGAGIAPEHLDNIFDRLYQVRDDRAPRHKGGALGIGLAIVKSIVEAHGGTVSVRSRVGRGTTFRFSLPTPRSDAGPATPPASSAAR</sequence>
<evidence type="ECO:0000256" key="2">
    <source>
        <dbReference type="ARBA" id="ARBA00012438"/>
    </source>
</evidence>
<evidence type="ECO:0000256" key="6">
    <source>
        <dbReference type="SAM" id="Coils"/>
    </source>
</evidence>
<evidence type="ECO:0000256" key="1">
    <source>
        <dbReference type="ARBA" id="ARBA00000085"/>
    </source>
</evidence>
<dbReference type="Gene3D" id="1.10.287.130">
    <property type="match status" value="1"/>
</dbReference>
<dbReference type="NCBIfam" id="TIGR00229">
    <property type="entry name" value="sensory_box"/>
    <property type="match status" value="1"/>
</dbReference>
<dbReference type="SUPFAM" id="SSF55785">
    <property type="entry name" value="PYP-like sensor domain (PAS domain)"/>
    <property type="match status" value="1"/>
</dbReference>
<name>A0ABM7X418_9BACT</name>
<feature type="compositionally biased region" description="Low complexity" evidence="7">
    <location>
        <begin position="720"/>
        <end position="734"/>
    </location>
</feature>
<accession>A0ABM7X418</accession>
<dbReference type="PANTHER" id="PTHR43047">
    <property type="entry name" value="TWO-COMPONENT HISTIDINE PROTEIN KINASE"/>
    <property type="match status" value="1"/>
</dbReference>
<organism evidence="9 10">
    <name type="scientific">Anaeromyxobacter oryzae</name>
    <dbReference type="NCBI Taxonomy" id="2918170"/>
    <lineage>
        <taxon>Bacteria</taxon>
        <taxon>Pseudomonadati</taxon>
        <taxon>Myxococcota</taxon>
        <taxon>Myxococcia</taxon>
        <taxon>Myxococcales</taxon>
        <taxon>Cystobacterineae</taxon>
        <taxon>Anaeromyxobacteraceae</taxon>
        <taxon>Anaeromyxobacter</taxon>
    </lineage>
</organism>
<protein>
    <recommendedName>
        <fullName evidence="2">histidine kinase</fullName>
        <ecNumber evidence="2">2.7.13.3</ecNumber>
    </recommendedName>
</protein>
<evidence type="ECO:0000313" key="9">
    <source>
        <dbReference type="EMBL" id="BDG06538.1"/>
    </source>
</evidence>
<dbReference type="EC" id="2.7.13.3" evidence="2"/>
<evidence type="ECO:0000256" key="5">
    <source>
        <dbReference type="ARBA" id="ARBA00022777"/>
    </source>
</evidence>
<dbReference type="InterPro" id="IPR036097">
    <property type="entry name" value="HisK_dim/P_sf"/>
</dbReference>
<feature type="domain" description="Histidine kinase" evidence="8">
    <location>
        <begin position="497"/>
        <end position="719"/>
    </location>
</feature>
<dbReference type="SMART" id="SM00388">
    <property type="entry name" value="HisKA"/>
    <property type="match status" value="1"/>
</dbReference>
<dbReference type="RefSeq" id="WP_248356780.1">
    <property type="nucleotide sequence ID" value="NZ_AP025591.1"/>
</dbReference>
<evidence type="ECO:0000259" key="8">
    <source>
        <dbReference type="PROSITE" id="PS50109"/>
    </source>
</evidence>
<dbReference type="Pfam" id="PF02518">
    <property type="entry name" value="HATPase_c"/>
    <property type="match status" value="1"/>
</dbReference>